<organism evidence="2 3">
    <name type="scientific">Sporosarcina luteola</name>
    <dbReference type="NCBI Taxonomy" id="582850"/>
    <lineage>
        <taxon>Bacteria</taxon>
        <taxon>Bacillati</taxon>
        <taxon>Bacillota</taxon>
        <taxon>Bacilli</taxon>
        <taxon>Bacillales</taxon>
        <taxon>Caryophanaceae</taxon>
        <taxon>Sporosarcina</taxon>
    </lineage>
</organism>
<name>A0A511ZAZ9_9BACL</name>
<proteinExistence type="predicted"/>
<dbReference type="Pfam" id="PF22564">
    <property type="entry name" value="HAAS"/>
    <property type="match status" value="1"/>
</dbReference>
<dbReference type="RefSeq" id="WP_147059613.1">
    <property type="nucleotide sequence ID" value="NZ_BJYL01000041.1"/>
</dbReference>
<evidence type="ECO:0000256" key="1">
    <source>
        <dbReference type="SAM" id="Phobius"/>
    </source>
</evidence>
<feature type="transmembrane region" description="Helical" evidence="1">
    <location>
        <begin position="84"/>
        <end position="106"/>
    </location>
</feature>
<keyword evidence="3" id="KW-1185">Reference proteome</keyword>
<accession>A0A511ZAZ9</accession>
<feature type="transmembrane region" description="Helical" evidence="1">
    <location>
        <begin position="118"/>
        <end position="143"/>
    </location>
</feature>
<keyword evidence="1" id="KW-0472">Membrane</keyword>
<feature type="transmembrane region" description="Helical" evidence="1">
    <location>
        <begin position="260"/>
        <end position="278"/>
    </location>
</feature>
<keyword evidence="1" id="KW-1133">Transmembrane helix</keyword>
<protein>
    <submittedName>
        <fullName evidence="2">Uncharacterized protein</fullName>
    </submittedName>
</protein>
<gene>
    <name evidence="2" type="ORF">SLU01_29230</name>
</gene>
<feature type="transmembrane region" description="Helical" evidence="1">
    <location>
        <begin position="309"/>
        <end position="327"/>
    </location>
</feature>
<keyword evidence="1" id="KW-0812">Transmembrane</keyword>
<reference evidence="2 3" key="1">
    <citation type="submission" date="2019-07" db="EMBL/GenBank/DDBJ databases">
        <title>Whole genome shotgun sequence of Sporosarcina luteola NBRC 105378.</title>
        <authorList>
            <person name="Hosoyama A."/>
            <person name="Uohara A."/>
            <person name="Ohji S."/>
            <person name="Ichikawa N."/>
        </authorList>
    </citation>
    <scope>NUCLEOTIDE SEQUENCE [LARGE SCALE GENOMIC DNA]</scope>
    <source>
        <strain evidence="2 3">NBRC 105378</strain>
    </source>
</reference>
<sequence>MKLIEAYVYEVTRRLPEKSRNDIALELRSTIEDMLPENFTEEEEMDVLSTLGDPARLAASYRDTPMYLIGPKVYDAYMWTMKMIIPWVILITVLVHVVETIVLFSGEESILSVVIKSFGIIIANIIHVLIQTFFWITIVFIFIERIGMAKSNGSITMFGTEWTPEQLKHVHVLPKKKAIPRGEVIFGLVWTVIWVVLYINADHIAGVYRSIDGEGLQMMMPALNQEVLMSYLPIVLPFALLEIGVALFKWKERQWTMRLVTVNAVIKVFSVVVLTIIATNPTLLNEAMIPYLATELEINLSSVHNFFDWAVWTVIAVIIVTTVIEIYDSYRKAKA</sequence>
<feature type="transmembrane region" description="Helical" evidence="1">
    <location>
        <begin position="184"/>
        <end position="208"/>
    </location>
</feature>
<dbReference type="OrthoDB" id="116789at2"/>
<evidence type="ECO:0000313" key="2">
    <source>
        <dbReference type="EMBL" id="GEN84611.1"/>
    </source>
</evidence>
<dbReference type="EMBL" id="BJYL01000041">
    <property type="protein sequence ID" value="GEN84611.1"/>
    <property type="molecule type" value="Genomic_DNA"/>
</dbReference>
<dbReference type="Proteomes" id="UP000321901">
    <property type="component" value="Unassembled WGS sequence"/>
</dbReference>
<feature type="transmembrane region" description="Helical" evidence="1">
    <location>
        <begin position="228"/>
        <end position="248"/>
    </location>
</feature>
<evidence type="ECO:0000313" key="3">
    <source>
        <dbReference type="Proteomes" id="UP000321901"/>
    </source>
</evidence>
<dbReference type="AlphaFoldDB" id="A0A511ZAZ9"/>
<comment type="caution">
    <text evidence="2">The sequence shown here is derived from an EMBL/GenBank/DDBJ whole genome shotgun (WGS) entry which is preliminary data.</text>
</comment>